<dbReference type="Pfam" id="PF04024">
    <property type="entry name" value="PspC"/>
    <property type="match status" value="1"/>
</dbReference>
<dbReference type="InterPro" id="IPR007168">
    <property type="entry name" value="Phageshock_PspC_N"/>
</dbReference>
<protein>
    <recommendedName>
        <fullName evidence="7">Phage shock protein PspC N-terminal domain-containing protein</fullName>
    </recommendedName>
</protein>
<evidence type="ECO:0000313" key="8">
    <source>
        <dbReference type="EMBL" id="GGY77317.1"/>
    </source>
</evidence>
<dbReference type="Proteomes" id="UP000619761">
    <property type="component" value="Unassembled WGS sequence"/>
</dbReference>
<reference evidence="9" key="1">
    <citation type="journal article" date="2019" name="Int. J. Syst. Evol. Microbiol.">
        <title>The Global Catalogue of Microorganisms (GCM) 10K type strain sequencing project: providing services to taxonomists for standard genome sequencing and annotation.</title>
        <authorList>
            <consortium name="The Broad Institute Genomics Platform"/>
            <consortium name="The Broad Institute Genome Sequencing Center for Infectious Disease"/>
            <person name="Wu L."/>
            <person name="Ma J."/>
        </authorList>
    </citation>
    <scope>NUCLEOTIDE SEQUENCE [LARGE SCALE GENOMIC DNA]</scope>
    <source>
        <strain evidence="9">KCTC 32239</strain>
    </source>
</reference>
<dbReference type="EMBL" id="BMYZ01000002">
    <property type="protein sequence ID" value="GGY77317.1"/>
    <property type="molecule type" value="Genomic_DNA"/>
</dbReference>
<evidence type="ECO:0000256" key="4">
    <source>
        <dbReference type="ARBA" id="ARBA00022989"/>
    </source>
</evidence>
<evidence type="ECO:0000313" key="9">
    <source>
        <dbReference type="Proteomes" id="UP000619761"/>
    </source>
</evidence>
<keyword evidence="5 6" id="KW-0472">Membrane</keyword>
<evidence type="ECO:0000256" key="3">
    <source>
        <dbReference type="ARBA" id="ARBA00022692"/>
    </source>
</evidence>
<evidence type="ECO:0000256" key="2">
    <source>
        <dbReference type="ARBA" id="ARBA00022475"/>
    </source>
</evidence>
<gene>
    <name evidence="8" type="primary">pspC</name>
    <name evidence="8" type="ORF">GCM10011613_22310</name>
</gene>
<organism evidence="8 9">
    <name type="scientific">Cellvibrio zantedeschiae</name>
    <dbReference type="NCBI Taxonomy" id="1237077"/>
    <lineage>
        <taxon>Bacteria</taxon>
        <taxon>Pseudomonadati</taxon>
        <taxon>Pseudomonadota</taxon>
        <taxon>Gammaproteobacteria</taxon>
        <taxon>Cellvibrionales</taxon>
        <taxon>Cellvibrionaceae</taxon>
        <taxon>Cellvibrio</taxon>
    </lineage>
</organism>
<dbReference type="InterPro" id="IPR052027">
    <property type="entry name" value="PspC"/>
</dbReference>
<evidence type="ECO:0000259" key="7">
    <source>
        <dbReference type="Pfam" id="PF04024"/>
    </source>
</evidence>
<evidence type="ECO:0000256" key="1">
    <source>
        <dbReference type="ARBA" id="ARBA00004162"/>
    </source>
</evidence>
<comment type="subcellular location">
    <subcellularLocation>
        <location evidence="1">Cell membrane</location>
        <topology evidence="1">Single-pass membrane protein</topology>
    </subcellularLocation>
</comment>
<evidence type="ECO:0000256" key="5">
    <source>
        <dbReference type="ARBA" id="ARBA00023136"/>
    </source>
</evidence>
<name>A0ABQ3B7F7_9GAMM</name>
<keyword evidence="9" id="KW-1185">Reference proteome</keyword>
<keyword evidence="3 6" id="KW-0812">Transmembrane</keyword>
<comment type="caution">
    <text evidence="8">The sequence shown here is derived from an EMBL/GenBank/DDBJ whole genome shotgun (WGS) entry which is preliminary data.</text>
</comment>
<keyword evidence="2" id="KW-1003">Cell membrane</keyword>
<keyword evidence="4 6" id="KW-1133">Transmembrane helix</keyword>
<dbReference type="PANTHER" id="PTHR33885">
    <property type="entry name" value="PHAGE SHOCK PROTEIN C"/>
    <property type="match status" value="1"/>
</dbReference>
<accession>A0ABQ3B7F7</accession>
<feature type="transmembrane region" description="Helical" evidence="6">
    <location>
        <begin position="36"/>
        <end position="62"/>
    </location>
</feature>
<dbReference type="PANTHER" id="PTHR33885:SF3">
    <property type="entry name" value="PHAGE SHOCK PROTEIN C"/>
    <property type="match status" value="1"/>
</dbReference>
<sequence>MMSDERKFRDLKKSSVDVKVAGVCGGFGEYTPLPSWMWRVIFLVSLFIGGLGLITYIILWICMPSAHTPPRQERVINPQ</sequence>
<proteinExistence type="predicted"/>
<feature type="domain" description="Phage shock protein PspC N-terminal" evidence="7">
    <location>
        <begin position="10"/>
        <end position="65"/>
    </location>
</feature>
<evidence type="ECO:0000256" key="6">
    <source>
        <dbReference type="SAM" id="Phobius"/>
    </source>
</evidence>